<dbReference type="Proteomes" id="UP000294682">
    <property type="component" value="Unassembled WGS sequence"/>
</dbReference>
<evidence type="ECO:0000256" key="4">
    <source>
        <dbReference type="ARBA" id="ARBA00022989"/>
    </source>
</evidence>
<protein>
    <submittedName>
        <fullName evidence="7">TspO/MBR related protein</fullName>
    </submittedName>
</protein>
<evidence type="ECO:0000256" key="6">
    <source>
        <dbReference type="SAM" id="Phobius"/>
    </source>
</evidence>
<feature type="transmembrane region" description="Helical" evidence="6">
    <location>
        <begin position="51"/>
        <end position="70"/>
    </location>
</feature>
<feature type="transmembrane region" description="Helical" evidence="6">
    <location>
        <begin position="105"/>
        <end position="123"/>
    </location>
</feature>
<gene>
    <name evidence="7" type="ORF">EDD78_10978</name>
</gene>
<dbReference type="Pfam" id="PF03073">
    <property type="entry name" value="TspO_MBR"/>
    <property type="match status" value="1"/>
</dbReference>
<dbReference type="Gene3D" id="1.20.1260.100">
    <property type="entry name" value="TspO/MBR protein"/>
    <property type="match status" value="1"/>
</dbReference>
<dbReference type="CDD" id="cd15904">
    <property type="entry name" value="TSPO_MBR"/>
    <property type="match status" value="1"/>
</dbReference>
<evidence type="ECO:0000256" key="2">
    <source>
        <dbReference type="ARBA" id="ARBA00007524"/>
    </source>
</evidence>
<dbReference type="FunFam" id="1.20.1260.100:FF:000001">
    <property type="entry name" value="translocator protein 2"/>
    <property type="match status" value="1"/>
</dbReference>
<keyword evidence="8" id="KW-1185">Reference proteome</keyword>
<keyword evidence="4 6" id="KW-1133">Transmembrane helix</keyword>
<dbReference type="EMBL" id="SLUK01000009">
    <property type="protein sequence ID" value="TCL42611.1"/>
    <property type="molecule type" value="Genomic_DNA"/>
</dbReference>
<accession>A0A9X8UI73</accession>
<evidence type="ECO:0000313" key="7">
    <source>
        <dbReference type="EMBL" id="TCL42611.1"/>
    </source>
</evidence>
<evidence type="ECO:0000256" key="3">
    <source>
        <dbReference type="ARBA" id="ARBA00022692"/>
    </source>
</evidence>
<name>A0A9X8UI73_9FIRM</name>
<dbReference type="PANTHER" id="PTHR10057:SF0">
    <property type="entry name" value="TRANSLOCATOR PROTEIN"/>
    <property type="match status" value="1"/>
</dbReference>
<feature type="transmembrane region" description="Helical" evidence="6">
    <location>
        <begin position="82"/>
        <end position="99"/>
    </location>
</feature>
<dbReference type="GO" id="GO:0016020">
    <property type="term" value="C:membrane"/>
    <property type="evidence" value="ECO:0007669"/>
    <property type="project" value="UniProtKB-SubCell"/>
</dbReference>
<sequence length="159" mass="17804">MGVIKLRELLLSLAASAAASLLGTLLGGDMSSAYHAMNLPALAPPAAVFPIVWTILYVLMALALYHLLITPQTDYYLRRSTLVLYFSGLLLSALWPGAFFRLGQYTLSFFMIVAMIALGVLTVTRMRRICERSAWLYLPYLVWLVYALYLCYGVARLNR</sequence>
<evidence type="ECO:0000256" key="5">
    <source>
        <dbReference type="ARBA" id="ARBA00023136"/>
    </source>
</evidence>
<comment type="similarity">
    <text evidence="2">Belongs to the TspO/BZRP family.</text>
</comment>
<dbReference type="InterPro" id="IPR004307">
    <property type="entry name" value="TspO_MBR"/>
</dbReference>
<keyword evidence="5 6" id="KW-0472">Membrane</keyword>
<keyword evidence="3 6" id="KW-0812">Transmembrane</keyword>
<dbReference type="GO" id="GO:0033013">
    <property type="term" value="P:tetrapyrrole metabolic process"/>
    <property type="evidence" value="ECO:0007669"/>
    <property type="project" value="UniProtKB-ARBA"/>
</dbReference>
<reference evidence="7 8" key="1">
    <citation type="submission" date="2019-03" db="EMBL/GenBank/DDBJ databases">
        <title>Genomic Encyclopedia of Type Strains, Phase IV (KMG-IV): sequencing the most valuable type-strain genomes for metagenomic binning, comparative biology and taxonomic classification.</title>
        <authorList>
            <person name="Goeker M."/>
        </authorList>
    </citation>
    <scope>NUCLEOTIDE SEQUENCE [LARGE SCALE GENOMIC DNA]</scope>
    <source>
        <strain evidence="7 8">DSM 100433</strain>
    </source>
</reference>
<proteinExistence type="inferred from homology"/>
<dbReference type="InterPro" id="IPR038330">
    <property type="entry name" value="TspO/MBR-related_sf"/>
</dbReference>
<evidence type="ECO:0000256" key="1">
    <source>
        <dbReference type="ARBA" id="ARBA00004141"/>
    </source>
</evidence>
<dbReference type="PANTHER" id="PTHR10057">
    <property type="entry name" value="PERIPHERAL-TYPE BENZODIAZEPINE RECEPTOR"/>
    <property type="match status" value="1"/>
</dbReference>
<dbReference type="PIRSF" id="PIRSF005859">
    <property type="entry name" value="PBR"/>
    <property type="match status" value="1"/>
</dbReference>
<dbReference type="AlphaFoldDB" id="A0A9X8UI73"/>
<evidence type="ECO:0000313" key="8">
    <source>
        <dbReference type="Proteomes" id="UP000294682"/>
    </source>
</evidence>
<dbReference type="RefSeq" id="WP_159448936.1">
    <property type="nucleotide sequence ID" value="NZ_JADNAH010000110.1"/>
</dbReference>
<comment type="caution">
    <text evidence="7">The sequence shown here is derived from an EMBL/GenBank/DDBJ whole genome shotgun (WGS) entry which is preliminary data.</text>
</comment>
<feature type="transmembrane region" description="Helical" evidence="6">
    <location>
        <begin position="135"/>
        <end position="155"/>
    </location>
</feature>
<organism evidence="7 8">
    <name type="scientific">Harryflintia acetispora</name>
    <dbReference type="NCBI Taxonomy" id="1849041"/>
    <lineage>
        <taxon>Bacteria</taxon>
        <taxon>Bacillati</taxon>
        <taxon>Bacillota</taxon>
        <taxon>Clostridia</taxon>
        <taxon>Eubacteriales</taxon>
        <taxon>Oscillospiraceae</taxon>
        <taxon>Harryflintia</taxon>
    </lineage>
</organism>
<comment type="subcellular location">
    <subcellularLocation>
        <location evidence="1">Membrane</location>
        <topology evidence="1">Multi-pass membrane protein</topology>
    </subcellularLocation>
</comment>